<sequence>MRRRIYNFFGSRIVRPRTDNTNDEDYYERNESRLQFWVNVALSILTLATLFVTYYYSRKNLILSTKQYESAVSQFNYQRKSDSLKNIADSLKDVLQRNKYTADSINVTIKDSFQKIQSLHQEELNEQQIEINRQQLKAITSQSRTAEQTFKEQQLQYKEQLYEKRPVFTITDVIIDSTRRMIPKISFQFRNVGFRTAHVDSTVFAFFNPIKLCFSSTPNPSNFDVIPNGMTLTTSEVNIYIDCLKSPLTQYYLLIYYTDTSTGIVQKEPIFFTYIKKPNEPVSTKKIIPRDRTAFEQRLRKGKIFVPGF</sequence>
<keyword evidence="1" id="KW-1133">Transmembrane helix</keyword>
<reference evidence="3" key="1">
    <citation type="submission" date="2023-07" db="EMBL/GenBank/DDBJ databases">
        <title>Functional and genomic diversity of the sorghum phyllosphere microbiome.</title>
        <authorList>
            <person name="Shade A."/>
        </authorList>
    </citation>
    <scope>NUCLEOTIDE SEQUENCE [LARGE SCALE GENOMIC DNA]</scope>
    <source>
        <strain evidence="3">SORGH_AS_0422</strain>
    </source>
</reference>
<evidence type="ECO:0000256" key="1">
    <source>
        <dbReference type="SAM" id="Phobius"/>
    </source>
</evidence>
<dbReference type="RefSeq" id="WP_311954247.1">
    <property type="nucleotide sequence ID" value="NZ_JAVLVU010000001.1"/>
</dbReference>
<organism evidence="2 3">
    <name type="scientific">Mucilaginibacter terrae</name>
    <dbReference type="NCBI Taxonomy" id="1955052"/>
    <lineage>
        <taxon>Bacteria</taxon>
        <taxon>Pseudomonadati</taxon>
        <taxon>Bacteroidota</taxon>
        <taxon>Sphingobacteriia</taxon>
        <taxon>Sphingobacteriales</taxon>
        <taxon>Sphingobacteriaceae</taxon>
        <taxon>Mucilaginibacter</taxon>
    </lineage>
</organism>
<feature type="transmembrane region" description="Helical" evidence="1">
    <location>
        <begin position="36"/>
        <end position="56"/>
    </location>
</feature>
<keyword evidence="3" id="KW-1185">Reference proteome</keyword>
<dbReference type="Proteomes" id="UP001258315">
    <property type="component" value="Unassembled WGS sequence"/>
</dbReference>
<gene>
    <name evidence="2" type="ORF">QE417_004623</name>
</gene>
<keyword evidence="1" id="KW-0812">Transmembrane</keyword>
<protein>
    <submittedName>
        <fullName evidence="2">Uncharacterized protein</fullName>
    </submittedName>
</protein>
<accession>A0ABU3H0X7</accession>
<dbReference type="EMBL" id="JAVLVU010000001">
    <property type="protein sequence ID" value="MDT3405551.1"/>
    <property type="molecule type" value="Genomic_DNA"/>
</dbReference>
<evidence type="ECO:0000313" key="3">
    <source>
        <dbReference type="Proteomes" id="UP001258315"/>
    </source>
</evidence>
<evidence type="ECO:0000313" key="2">
    <source>
        <dbReference type="EMBL" id="MDT3405551.1"/>
    </source>
</evidence>
<comment type="caution">
    <text evidence="2">The sequence shown here is derived from an EMBL/GenBank/DDBJ whole genome shotgun (WGS) entry which is preliminary data.</text>
</comment>
<proteinExistence type="predicted"/>
<keyword evidence="1" id="KW-0472">Membrane</keyword>
<name>A0ABU3H0X7_9SPHI</name>